<keyword evidence="5 6" id="KW-0472">Membrane</keyword>
<dbReference type="GO" id="GO:0005886">
    <property type="term" value="C:plasma membrane"/>
    <property type="evidence" value="ECO:0007669"/>
    <property type="project" value="UniProtKB-SubCell"/>
</dbReference>
<feature type="transmembrane region" description="Helical" evidence="6">
    <location>
        <begin position="254"/>
        <end position="278"/>
    </location>
</feature>
<protein>
    <recommendedName>
        <fullName evidence="9">YihY/virulence factor BrkB family protein</fullName>
    </recommendedName>
</protein>
<evidence type="ECO:0000256" key="1">
    <source>
        <dbReference type="ARBA" id="ARBA00004651"/>
    </source>
</evidence>
<dbReference type="EMBL" id="WWEQ01000013">
    <property type="protein sequence ID" value="MYM19288.1"/>
    <property type="molecule type" value="Genomic_DNA"/>
</dbReference>
<evidence type="ECO:0000256" key="2">
    <source>
        <dbReference type="ARBA" id="ARBA00022475"/>
    </source>
</evidence>
<feature type="transmembrane region" description="Helical" evidence="6">
    <location>
        <begin position="177"/>
        <end position="206"/>
    </location>
</feature>
<sequence length="375" mass="40535">MPQQKIFSSVRPQRLTRAGRGYAWARTVQRFSDERRIDSAAALSFYFLLATVPALGAAISTISVFGRGPQTVTSLLTWLTQVTGSQQAMAAEEPLMTLARSSANIFVFVIGIAVSLWSAGKFVGAFGTVVNSLYGIPEGRPYWYLRLQSFILTIILIPLVAAALVCIAGQADLIEAIGVHGAFVVIWQVARIPVAILLGYLIIVALNTLSSNVKRKRLATSSLGSLVALLAWAILTALLYLFAAMGGFSSTYGALSGVLLVLLWLWLSNCALIFGALFEAELDRARQLQSGLAAEWEIIAQPRRRKRIDDRAARELGFARMGDALRASGGQSVGSVRIADFRAKSAKRRRARAKRSAKYAWRAGRSAARAGSGAL</sequence>
<accession>A0A6N9H5E9</accession>
<evidence type="ECO:0008006" key="9">
    <source>
        <dbReference type="Google" id="ProtNLM"/>
    </source>
</evidence>
<dbReference type="InterPro" id="IPR017039">
    <property type="entry name" value="Virul_fac_BrkB"/>
</dbReference>
<feature type="transmembrane region" description="Helical" evidence="6">
    <location>
        <begin position="45"/>
        <end position="66"/>
    </location>
</feature>
<keyword evidence="8" id="KW-1185">Reference proteome</keyword>
<proteinExistence type="predicted"/>
<evidence type="ECO:0000313" key="8">
    <source>
        <dbReference type="Proteomes" id="UP000469215"/>
    </source>
</evidence>
<dbReference type="Pfam" id="PF03631">
    <property type="entry name" value="Virul_fac_BrkB"/>
    <property type="match status" value="1"/>
</dbReference>
<reference evidence="7 8" key="1">
    <citation type="submission" date="2020-01" db="EMBL/GenBank/DDBJ databases">
        <authorList>
            <person name="Deng T."/>
        </authorList>
    </citation>
    <scope>NUCLEOTIDE SEQUENCE [LARGE SCALE GENOMIC DNA]</scope>
    <source>
        <strain evidence="7 8">5221</strain>
    </source>
</reference>
<evidence type="ECO:0000256" key="5">
    <source>
        <dbReference type="ARBA" id="ARBA00023136"/>
    </source>
</evidence>
<evidence type="ECO:0000313" key="7">
    <source>
        <dbReference type="EMBL" id="MYM19288.1"/>
    </source>
</evidence>
<dbReference type="PANTHER" id="PTHR30213:SF0">
    <property type="entry name" value="UPF0761 MEMBRANE PROTEIN YIHY"/>
    <property type="match status" value="1"/>
</dbReference>
<feature type="transmembrane region" description="Helical" evidence="6">
    <location>
        <begin position="218"/>
        <end position="242"/>
    </location>
</feature>
<comment type="subcellular location">
    <subcellularLocation>
        <location evidence="1">Cell membrane</location>
        <topology evidence="1">Multi-pass membrane protein</topology>
    </subcellularLocation>
</comment>
<feature type="transmembrane region" description="Helical" evidence="6">
    <location>
        <begin position="150"/>
        <end position="171"/>
    </location>
</feature>
<evidence type="ECO:0000256" key="4">
    <source>
        <dbReference type="ARBA" id="ARBA00022989"/>
    </source>
</evidence>
<dbReference type="Proteomes" id="UP000469215">
    <property type="component" value="Unassembled WGS sequence"/>
</dbReference>
<comment type="caution">
    <text evidence="7">The sequence shown here is derived from an EMBL/GenBank/DDBJ whole genome shotgun (WGS) entry which is preliminary data.</text>
</comment>
<dbReference type="AlphaFoldDB" id="A0A6N9H5E9"/>
<keyword evidence="4 6" id="KW-1133">Transmembrane helix</keyword>
<dbReference type="PANTHER" id="PTHR30213">
    <property type="entry name" value="INNER MEMBRANE PROTEIN YHJD"/>
    <property type="match status" value="1"/>
</dbReference>
<evidence type="ECO:0000256" key="3">
    <source>
        <dbReference type="ARBA" id="ARBA00022692"/>
    </source>
</evidence>
<keyword evidence="3 6" id="KW-0812">Transmembrane</keyword>
<organism evidence="7 8">
    <name type="scientific">Brevibacterium rongguiense</name>
    <dbReference type="NCBI Taxonomy" id="2695267"/>
    <lineage>
        <taxon>Bacteria</taxon>
        <taxon>Bacillati</taxon>
        <taxon>Actinomycetota</taxon>
        <taxon>Actinomycetes</taxon>
        <taxon>Micrococcales</taxon>
        <taxon>Brevibacteriaceae</taxon>
        <taxon>Brevibacterium</taxon>
    </lineage>
</organism>
<dbReference type="RefSeq" id="WP_160952720.1">
    <property type="nucleotide sequence ID" value="NZ_WWEQ01000013.1"/>
</dbReference>
<name>A0A6N9H5E9_9MICO</name>
<gene>
    <name evidence="7" type="ORF">GSY69_04710</name>
</gene>
<keyword evidence="2" id="KW-1003">Cell membrane</keyword>
<feature type="transmembrane region" description="Helical" evidence="6">
    <location>
        <begin position="105"/>
        <end position="130"/>
    </location>
</feature>
<evidence type="ECO:0000256" key="6">
    <source>
        <dbReference type="SAM" id="Phobius"/>
    </source>
</evidence>